<dbReference type="Pfam" id="PF01576">
    <property type="entry name" value="Myosin_tail_1"/>
    <property type="match status" value="1"/>
</dbReference>
<name>A0ABQ9WD67_SAGOE</name>
<evidence type="ECO:0000256" key="3">
    <source>
        <dbReference type="ARBA" id="ARBA00022490"/>
    </source>
</evidence>
<keyword evidence="2" id="KW-0787">Thick filament</keyword>
<feature type="coiled-coil region" evidence="8">
    <location>
        <begin position="31"/>
        <end position="58"/>
    </location>
</feature>
<sequence length="238" mass="27833">KLLQEKDPRKLGLSTKLKQVEDEKNSFWEQLEKEKEAKKNLEKHIATLHAQVADMKNMMEDSVGCLETTEKVRKLQKDLEGLSQWHEEKVATYSKLQKTKTRLQELDDLLVDLDHQRQTVCNLEKKQKKFDQIDQINTDLNLERSHTQKNENARQQLERQNKELKVKLQEMEGTVKYKYKASITALEARIAQLEEQLDNEAKYMLLPLPPPPLAWKNLRPLCSPAQIWVSNQLCSCVS</sequence>
<dbReference type="PANTHER" id="PTHR46349">
    <property type="entry name" value="CINGULIN-LIKE PROTEIN 1-RELATED"/>
    <property type="match status" value="1"/>
</dbReference>
<evidence type="ECO:0000313" key="10">
    <source>
        <dbReference type="EMBL" id="KAK2119271.1"/>
    </source>
</evidence>
<keyword evidence="11" id="KW-1185">Reference proteome</keyword>
<comment type="subcellular location">
    <subcellularLocation>
        <location evidence="1">Cytoplasm</location>
        <location evidence="1">Myofibril</location>
    </subcellularLocation>
</comment>
<comment type="caution">
    <text evidence="10">The sequence shown here is derived from an EMBL/GenBank/DDBJ whole genome shotgun (WGS) entry which is preliminary data.</text>
</comment>
<evidence type="ECO:0000256" key="8">
    <source>
        <dbReference type="SAM" id="Coils"/>
    </source>
</evidence>
<keyword evidence="4 8" id="KW-0175">Coiled coil</keyword>
<feature type="coiled-coil region" evidence="8">
    <location>
        <begin position="143"/>
        <end position="203"/>
    </location>
</feature>
<keyword evidence="6" id="KW-0505">Motor protein</keyword>
<evidence type="ECO:0000259" key="9">
    <source>
        <dbReference type="Pfam" id="PF01576"/>
    </source>
</evidence>
<gene>
    <name evidence="10" type="ORF">P7K49_000657</name>
</gene>
<evidence type="ECO:0000256" key="5">
    <source>
        <dbReference type="ARBA" id="ARBA00023123"/>
    </source>
</evidence>
<evidence type="ECO:0000256" key="4">
    <source>
        <dbReference type="ARBA" id="ARBA00023054"/>
    </source>
</evidence>
<evidence type="ECO:0000256" key="1">
    <source>
        <dbReference type="ARBA" id="ARBA00004657"/>
    </source>
</evidence>
<evidence type="ECO:0000256" key="2">
    <source>
        <dbReference type="ARBA" id="ARBA00022433"/>
    </source>
</evidence>
<keyword evidence="5" id="KW-0518">Myosin</keyword>
<keyword evidence="7" id="KW-0514">Muscle protein</keyword>
<feature type="domain" description="Myosin tail" evidence="9">
    <location>
        <begin position="2"/>
        <end position="133"/>
    </location>
</feature>
<feature type="non-terminal residue" evidence="10">
    <location>
        <position position="1"/>
    </location>
</feature>
<dbReference type="PANTHER" id="PTHR46349:SF7">
    <property type="entry name" value="MYOSIN TAIL DOMAIN-CONTAINING PROTEIN"/>
    <property type="match status" value="1"/>
</dbReference>
<dbReference type="InterPro" id="IPR002928">
    <property type="entry name" value="Myosin_tail"/>
</dbReference>
<dbReference type="EMBL" id="JASSZA010000001">
    <property type="protein sequence ID" value="KAK2119271.1"/>
    <property type="molecule type" value="Genomic_DNA"/>
</dbReference>
<organism evidence="10 11">
    <name type="scientific">Saguinus oedipus</name>
    <name type="common">Cotton-top tamarin</name>
    <name type="synonym">Oedipomidas oedipus</name>
    <dbReference type="NCBI Taxonomy" id="9490"/>
    <lineage>
        <taxon>Eukaryota</taxon>
        <taxon>Metazoa</taxon>
        <taxon>Chordata</taxon>
        <taxon>Craniata</taxon>
        <taxon>Vertebrata</taxon>
        <taxon>Euteleostomi</taxon>
        <taxon>Mammalia</taxon>
        <taxon>Eutheria</taxon>
        <taxon>Euarchontoglires</taxon>
        <taxon>Primates</taxon>
        <taxon>Haplorrhini</taxon>
        <taxon>Platyrrhini</taxon>
        <taxon>Cebidae</taxon>
        <taxon>Callitrichinae</taxon>
        <taxon>Saguinus</taxon>
    </lineage>
</organism>
<proteinExistence type="predicted"/>
<keyword evidence="3" id="KW-0963">Cytoplasm</keyword>
<evidence type="ECO:0000256" key="6">
    <source>
        <dbReference type="ARBA" id="ARBA00023175"/>
    </source>
</evidence>
<reference evidence="10 11" key="1">
    <citation type="submission" date="2023-05" db="EMBL/GenBank/DDBJ databases">
        <title>B98-5 Cell Line De Novo Hybrid Assembly: An Optical Mapping Approach.</title>
        <authorList>
            <person name="Kananen K."/>
            <person name="Auerbach J.A."/>
            <person name="Kautto E."/>
            <person name="Blachly J.S."/>
        </authorList>
    </citation>
    <scope>NUCLEOTIDE SEQUENCE [LARGE SCALE GENOMIC DNA]</scope>
    <source>
        <strain evidence="10">B95-8</strain>
        <tissue evidence="10">Cell line</tissue>
    </source>
</reference>
<accession>A0ABQ9WD67</accession>
<dbReference type="Proteomes" id="UP001266305">
    <property type="component" value="Unassembled WGS sequence"/>
</dbReference>
<evidence type="ECO:0000256" key="7">
    <source>
        <dbReference type="ARBA" id="ARBA00023179"/>
    </source>
</evidence>
<protein>
    <recommendedName>
        <fullName evidence="9">Myosin tail domain-containing protein</fullName>
    </recommendedName>
</protein>
<evidence type="ECO:0000313" key="11">
    <source>
        <dbReference type="Proteomes" id="UP001266305"/>
    </source>
</evidence>